<evidence type="ECO:0000313" key="3">
    <source>
        <dbReference type="Proteomes" id="UP000030645"/>
    </source>
</evidence>
<gene>
    <name evidence="2" type="ORF">L484_023720</name>
</gene>
<dbReference type="AlphaFoldDB" id="W9QYI0"/>
<keyword evidence="3" id="KW-1185">Reference proteome</keyword>
<name>W9QYI0_9ROSA</name>
<organism evidence="2 3">
    <name type="scientific">Morus notabilis</name>
    <dbReference type="NCBI Taxonomy" id="981085"/>
    <lineage>
        <taxon>Eukaryota</taxon>
        <taxon>Viridiplantae</taxon>
        <taxon>Streptophyta</taxon>
        <taxon>Embryophyta</taxon>
        <taxon>Tracheophyta</taxon>
        <taxon>Spermatophyta</taxon>
        <taxon>Magnoliopsida</taxon>
        <taxon>eudicotyledons</taxon>
        <taxon>Gunneridae</taxon>
        <taxon>Pentapetalae</taxon>
        <taxon>rosids</taxon>
        <taxon>fabids</taxon>
        <taxon>Rosales</taxon>
        <taxon>Moraceae</taxon>
        <taxon>Moreae</taxon>
        <taxon>Morus</taxon>
    </lineage>
</organism>
<dbReference type="EMBL" id="KE344020">
    <property type="protein sequence ID" value="EXB51018.1"/>
    <property type="molecule type" value="Genomic_DNA"/>
</dbReference>
<feature type="region of interest" description="Disordered" evidence="1">
    <location>
        <begin position="212"/>
        <end position="233"/>
    </location>
</feature>
<protein>
    <submittedName>
        <fullName evidence="2">Uncharacterized protein</fullName>
    </submittedName>
</protein>
<feature type="compositionally biased region" description="Polar residues" evidence="1">
    <location>
        <begin position="215"/>
        <end position="230"/>
    </location>
</feature>
<sequence>MISDLYVSSGGPTQPVPESQEDDNGSINFSQSRAKSFRSETISGDLVVKIENADTIMVRGQQAGKNGARSGNVCVKASVTEAGFRDPGGTWTNMCNCNMEGPDSGQIWTGARDEGRKLVWVKSPQISKTHGGRGDLTVGYGRRGSSETFGAWLTISGTVEAGLGDLAAVWTRTHDSGDVEAVSGRYSSDPLNSGDIMSRTWKFGSKPRVGGAEFRNSSQMRNGSRNSSTPGARDGELDFIGIGLGHSANGRSDISKFVTPKTKISMFLGLNNGSNGFSALDCTYVAPFLSWFVTVEVGSSRIAMLFNILKGGLDNMGRRWRHSTAVT</sequence>
<dbReference type="Proteomes" id="UP000030645">
    <property type="component" value="Unassembled WGS sequence"/>
</dbReference>
<proteinExistence type="predicted"/>
<feature type="compositionally biased region" description="Polar residues" evidence="1">
    <location>
        <begin position="25"/>
        <end position="34"/>
    </location>
</feature>
<evidence type="ECO:0000256" key="1">
    <source>
        <dbReference type="SAM" id="MobiDB-lite"/>
    </source>
</evidence>
<reference evidence="3" key="1">
    <citation type="submission" date="2013-01" db="EMBL/GenBank/DDBJ databases">
        <title>Draft Genome Sequence of a Mulberry Tree, Morus notabilis C.K. Schneid.</title>
        <authorList>
            <person name="He N."/>
            <person name="Zhao S."/>
        </authorList>
    </citation>
    <scope>NUCLEOTIDE SEQUENCE</scope>
</reference>
<evidence type="ECO:0000313" key="2">
    <source>
        <dbReference type="EMBL" id="EXB51018.1"/>
    </source>
</evidence>
<accession>W9QYI0</accession>
<feature type="region of interest" description="Disordered" evidence="1">
    <location>
        <begin position="1"/>
        <end position="34"/>
    </location>
</feature>